<feature type="domain" description="GGDEF" evidence="3">
    <location>
        <begin position="214"/>
        <end position="343"/>
    </location>
</feature>
<evidence type="ECO:0000256" key="1">
    <source>
        <dbReference type="SAM" id="Phobius"/>
    </source>
</evidence>
<feature type="transmembrane region" description="Helical" evidence="1">
    <location>
        <begin position="84"/>
        <end position="103"/>
    </location>
</feature>
<gene>
    <name evidence="4" type="ORF">C7B45_05490</name>
</gene>
<accession>A0A2T2WKM9</accession>
<dbReference type="SMART" id="SM00267">
    <property type="entry name" value="GGDEF"/>
    <property type="match status" value="1"/>
</dbReference>
<dbReference type="PANTHER" id="PTHR33121:SF76">
    <property type="entry name" value="SIGNALING PROTEIN"/>
    <property type="match status" value="1"/>
</dbReference>
<dbReference type="SUPFAM" id="SSF141868">
    <property type="entry name" value="EAL domain-like"/>
    <property type="match status" value="1"/>
</dbReference>
<dbReference type="InterPro" id="IPR043128">
    <property type="entry name" value="Rev_trsase/Diguanyl_cyclase"/>
</dbReference>
<evidence type="ECO:0000313" key="4">
    <source>
        <dbReference type="EMBL" id="PSR22785.1"/>
    </source>
</evidence>
<dbReference type="SMART" id="SM00052">
    <property type="entry name" value="EAL"/>
    <property type="match status" value="1"/>
</dbReference>
<dbReference type="AlphaFoldDB" id="A0A2T2WKM9"/>
<dbReference type="PANTHER" id="PTHR33121">
    <property type="entry name" value="CYCLIC DI-GMP PHOSPHODIESTERASE PDEF"/>
    <property type="match status" value="1"/>
</dbReference>
<dbReference type="Proteomes" id="UP000241848">
    <property type="component" value="Unassembled WGS sequence"/>
</dbReference>
<dbReference type="PROSITE" id="PS50883">
    <property type="entry name" value="EAL"/>
    <property type="match status" value="1"/>
</dbReference>
<name>A0A2T2WKM9_9FIRM</name>
<dbReference type="PROSITE" id="PS50887">
    <property type="entry name" value="GGDEF"/>
    <property type="match status" value="1"/>
</dbReference>
<dbReference type="CDD" id="cd01949">
    <property type="entry name" value="GGDEF"/>
    <property type="match status" value="1"/>
</dbReference>
<reference evidence="4 5" key="1">
    <citation type="journal article" date="2014" name="BMC Genomics">
        <title>Comparison of environmental and isolate Sulfobacillus genomes reveals diverse carbon, sulfur, nitrogen, and hydrogen metabolisms.</title>
        <authorList>
            <person name="Justice N.B."/>
            <person name="Norman A."/>
            <person name="Brown C.T."/>
            <person name="Singh A."/>
            <person name="Thomas B.C."/>
            <person name="Banfield J.F."/>
        </authorList>
    </citation>
    <scope>NUCLEOTIDE SEQUENCE [LARGE SCALE GENOMIC DNA]</scope>
    <source>
        <strain evidence="4">AMDSBA3</strain>
    </source>
</reference>
<feature type="transmembrane region" description="Helical" evidence="1">
    <location>
        <begin position="49"/>
        <end position="72"/>
    </location>
</feature>
<feature type="transmembrane region" description="Helical" evidence="1">
    <location>
        <begin position="155"/>
        <end position="175"/>
    </location>
</feature>
<dbReference type="Pfam" id="PF00563">
    <property type="entry name" value="EAL"/>
    <property type="match status" value="1"/>
</dbReference>
<dbReference type="Gene3D" id="3.20.20.450">
    <property type="entry name" value="EAL domain"/>
    <property type="match status" value="1"/>
</dbReference>
<protein>
    <submittedName>
        <fullName evidence="4">Uncharacterized protein</fullName>
    </submittedName>
</protein>
<keyword evidence="1" id="KW-1133">Transmembrane helix</keyword>
<feature type="domain" description="EAL" evidence="2">
    <location>
        <begin position="462"/>
        <end position="706"/>
    </location>
</feature>
<dbReference type="GO" id="GO:0071111">
    <property type="term" value="F:cyclic-guanylate-specific phosphodiesterase activity"/>
    <property type="evidence" value="ECO:0007669"/>
    <property type="project" value="InterPro"/>
</dbReference>
<dbReference type="EMBL" id="PXYV01000012">
    <property type="protein sequence ID" value="PSR22785.1"/>
    <property type="molecule type" value="Genomic_DNA"/>
</dbReference>
<dbReference type="Pfam" id="PF00990">
    <property type="entry name" value="GGDEF"/>
    <property type="match status" value="1"/>
</dbReference>
<dbReference type="CDD" id="cd01948">
    <property type="entry name" value="EAL"/>
    <property type="match status" value="1"/>
</dbReference>
<dbReference type="SUPFAM" id="SSF55073">
    <property type="entry name" value="Nucleotide cyclase"/>
    <property type="match status" value="1"/>
</dbReference>
<feature type="transmembrane region" description="Helical" evidence="1">
    <location>
        <begin position="109"/>
        <end position="126"/>
    </location>
</feature>
<dbReference type="InterPro" id="IPR029787">
    <property type="entry name" value="Nucleotide_cyclase"/>
</dbReference>
<dbReference type="InterPro" id="IPR001633">
    <property type="entry name" value="EAL_dom"/>
</dbReference>
<comment type="caution">
    <text evidence="4">The sequence shown here is derived from an EMBL/GenBank/DDBJ whole genome shotgun (WGS) entry which is preliminary data.</text>
</comment>
<feature type="transmembrane region" description="Helical" evidence="1">
    <location>
        <begin position="7"/>
        <end position="29"/>
    </location>
</feature>
<proteinExistence type="predicted"/>
<dbReference type="NCBIfam" id="TIGR00254">
    <property type="entry name" value="GGDEF"/>
    <property type="match status" value="1"/>
</dbReference>
<sequence>MESTMIGAVTSGTALATVMIAVWAGVSVFRPDAEGIRGPWWSLWVPMAVWTAVTLGHVGRVPLGIWVALIGLGLGIDHHSSRRVRALGAGVVVVAVAWLTWVGTPTWEHEVWALFWLSLMSAATASRPGLSRNRVCAILVAAVVASVPFSSRPLAAGVATIVAGGWLALYLRFWLQQQAMLARRRYQAEHDALTGALTRWGAEAWRLEHIRAGARGLVMAIDIDEFKWFNDTYGHGAGDRVLEQFATRIHMAVGERGVLVRTGGDEFQVLIPGLAETESFRFAEQLYRAGTSDPFAVAGRRFRLGVSMGAAWGPLFNETVEEADRALLDAKQSGKNRLQIADGRVRALHPLAPPASENLGWLANTAEVLWSTWDQPAALLTREGQLLYGNAGFTQQLAESIPRLVTTVLQDAQSWVSNTPWRGLVAWPRTVGAVAWAQETVVPVRMGEQPVGYWLTVEKTHSDQPRRQQVTFLQHVQIHTVFQPLIDLHTRRTIGYEALSRPTLEGIPWEPGQMFGLAEQAGQVVSLDFRCLEALESALRAIAWPPKMTLFVNVAPETAISQEFARLCKTWGEQWPSTPWVWEMAERGNREMAAQAMNDPDLLGSVWALDDFGNGDADIWRLLSAHWTWIKLDRSVVSRLRAEPRVAQWVAFLVNWVHSQGRRVIAEGVETADEEEAVRALDIDVGQGYRWGHPSPWHLLPTEDLG</sequence>
<dbReference type="Gene3D" id="3.30.70.270">
    <property type="match status" value="1"/>
</dbReference>
<organism evidence="4 5">
    <name type="scientific">Sulfobacillus acidophilus</name>
    <dbReference type="NCBI Taxonomy" id="53633"/>
    <lineage>
        <taxon>Bacteria</taxon>
        <taxon>Bacillati</taxon>
        <taxon>Bacillota</taxon>
        <taxon>Clostridia</taxon>
        <taxon>Eubacteriales</taxon>
        <taxon>Clostridiales Family XVII. Incertae Sedis</taxon>
        <taxon>Sulfobacillus</taxon>
    </lineage>
</organism>
<evidence type="ECO:0000313" key="5">
    <source>
        <dbReference type="Proteomes" id="UP000241848"/>
    </source>
</evidence>
<keyword evidence="1" id="KW-0472">Membrane</keyword>
<evidence type="ECO:0000259" key="2">
    <source>
        <dbReference type="PROSITE" id="PS50883"/>
    </source>
</evidence>
<dbReference type="InterPro" id="IPR000160">
    <property type="entry name" value="GGDEF_dom"/>
</dbReference>
<dbReference type="InterPro" id="IPR050706">
    <property type="entry name" value="Cyclic-di-GMP_PDE-like"/>
</dbReference>
<evidence type="ECO:0000259" key="3">
    <source>
        <dbReference type="PROSITE" id="PS50887"/>
    </source>
</evidence>
<dbReference type="InterPro" id="IPR035919">
    <property type="entry name" value="EAL_sf"/>
</dbReference>
<keyword evidence="1" id="KW-0812">Transmembrane</keyword>